<dbReference type="OrthoDB" id="7941913at2"/>
<dbReference type="InterPro" id="IPR002491">
    <property type="entry name" value="ABC_transptr_periplasmic_BD"/>
</dbReference>
<gene>
    <name evidence="7" type="ORF">EIW28_02740</name>
</gene>
<dbReference type="EMBL" id="RSEB01000001">
    <property type="protein sequence ID" value="RRS01694.1"/>
    <property type="molecule type" value="Genomic_DNA"/>
</dbReference>
<comment type="subcellular location">
    <subcellularLocation>
        <location evidence="1">Cell envelope</location>
    </subcellularLocation>
</comment>
<dbReference type="Proteomes" id="UP000277256">
    <property type="component" value="Unassembled WGS sequence"/>
</dbReference>
<evidence type="ECO:0000256" key="2">
    <source>
        <dbReference type="ARBA" id="ARBA00008814"/>
    </source>
</evidence>
<reference evidence="7 8" key="1">
    <citation type="submission" date="2018-12" db="EMBL/GenBank/DDBJ databases">
        <title>Glycomyces sp. YIM 121974 draft genome.</title>
        <authorList>
            <person name="Li Q."/>
        </authorList>
    </citation>
    <scope>NUCLEOTIDE SEQUENCE [LARGE SCALE GENOMIC DNA]</scope>
    <source>
        <strain evidence="7 8">YIM 121974</strain>
    </source>
</reference>
<dbReference type="GO" id="GO:0030288">
    <property type="term" value="C:outer membrane-bounded periplasmic space"/>
    <property type="evidence" value="ECO:0007669"/>
    <property type="project" value="TreeGrafter"/>
</dbReference>
<evidence type="ECO:0000256" key="5">
    <source>
        <dbReference type="SAM" id="SignalP"/>
    </source>
</evidence>
<evidence type="ECO:0000256" key="4">
    <source>
        <dbReference type="ARBA" id="ARBA00022729"/>
    </source>
</evidence>
<dbReference type="SUPFAM" id="SSF53807">
    <property type="entry name" value="Helical backbone' metal receptor"/>
    <property type="match status" value="1"/>
</dbReference>
<dbReference type="PROSITE" id="PS51318">
    <property type="entry name" value="TAT"/>
    <property type="match status" value="1"/>
</dbReference>
<comment type="caution">
    <text evidence="7">The sequence shown here is derived from an EMBL/GenBank/DDBJ whole genome shotgun (WGS) entry which is preliminary data.</text>
</comment>
<dbReference type="AlphaFoldDB" id="A0A426V458"/>
<feature type="domain" description="Fe/B12 periplasmic-binding" evidence="6">
    <location>
        <begin position="63"/>
        <end position="340"/>
    </location>
</feature>
<feature type="chain" id="PRO_5038567504" evidence="5">
    <location>
        <begin position="23"/>
        <end position="340"/>
    </location>
</feature>
<organism evidence="7 8">
    <name type="scientific">Glycomyces terrestris</name>
    <dbReference type="NCBI Taxonomy" id="2493553"/>
    <lineage>
        <taxon>Bacteria</taxon>
        <taxon>Bacillati</taxon>
        <taxon>Actinomycetota</taxon>
        <taxon>Actinomycetes</taxon>
        <taxon>Glycomycetales</taxon>
        <taxon>Glycomycetaceae</taxon>
        <taxon>Glycomyces</taxon>
    </lineage>
</organism>
<keyword evidence="4 5" id="KW-0732">Signal</keyword>
<dbReference type="InterPro" id="IPR051313">
    <property type="entry name" value="Bact_iron-sidero_bind"/>
</dbReference>
<keyword evidence="3" id="KW-0813">Transport</keyword>
<sequence>MPLRAYPALSRRTLLASTGALGGGALLTACGAGDGSDSGQGAGTWAFVDQRSGEDVELEGAPSTVVAFTGLAAALYDYGVEVAAVFGPTTLADGTPDLQAGRMPVEGLTVLGNAWGEFDIEAYAALGPDLLVSHFFEGFDLWFVPEDRLEEVESLAPAVGLRISSGDPVDDVLAHHADLAVALGADPESDALVAAKDRYDAAVTAVEEAAAANPITVLACSAYAEALYVGVPDTFDLLAKCAELGVNFVVAEEPDEAGYWEPLSWENAGKYDADLLLLDARSASLQPADLGEFPTWDSISAVAAGQIYAWNPEPIYSYTGAALILEGIAEAIASAEPVSG</sequence>
<evidence type="ECO:0000259" key="6">
    <source>
        <dbReference type="PROSITE" id="PS50983"/>
    </source>
</evidence>
<protein>
    <submittedName>
        <fullName evidence="7">ABC transporter substrate-binding protein</fullName>
    </submittedName>
</protein>
<dbReference type="PROSITE" id="PS51257">
    <property type="entry name" value="PROKAR_LIPOPROTEIN"/>
    <property type="match status" value="1"/>
</dbReference>
<name>A0A426V458_9ACTN</name>
<evidence type="ECO:0000256" key="1">
    <source>
        <dbReference type="ARBA" id="ARBA00004196"/>
    </source>
</evidence>
<dbReference type="PROSITE" id="PS50983">
    <property type="entry name" value="FE_B12_PBP"/>
    <property type="match status" value="1"/>
</dbReference>
<evidence type="ECO:0000313" key="8">
    <source>
        <dbReference type="Proteomes" id="UP000277256"/>
    </source>
</evidence>
<comment type="similarity">
    <text evidence="2">Belongs to the bacterial solute-binding protein 8 family.</text>
</comment>
<dbReference type="Gene3D" id="3.40.50.1980">
    <property type="entry name" value="Nitrogenase molybdenum iron protein domain"/>
    <property type="match status" value="2"/>
</dbReference>
<proteinExistence type="inferred from homology"/>
<evidence type="ECO:0000256" key="3">
    <source>
        <dbReference type="ARBA" id="ARBA00022448"/>
    </source>
</evidence>
<evidence type="ECO:0000313" key="7">
    <source>
        <dbReference type="EMBL" id="RRS01694.1"/>
    </source>
</evidence>
<dbReference type="Pfam" id="PF01497">
    <property type="entry name" value="Peripla_BP_2"/>
    <property type="match status" value="1"/>
</dbReference>
<feature type="signal peptide" evidence="5">
    <location>
        <begin position="1"/>
        <end position="22"/>
    </location>
</feature>
<keyword evidence="8" id="KW-1185">Reference proteome</keyword>
<dbReference type="GO" id="GO:1901678">
    <property type="term" value="P:iron coordination entity transport"/>
    <property type="evidence" value="ECO:0007669"/>
    <property type="project" value="UniProtKB-ARBA"/>
</dbReference>
<dbReference type="PANTHER" id="PTHR30532:SF24">
    <property type="entry name" value="FERRIC ENTEROBACTIN-BINDING PERIPLASMIC PROTEIN FEPB"/>
    <property type="match status" value="1"/>
</dbReference>
<accession>A0A426V458</accession>
<dbReference type="RefSeq" id="WP_125246171.1">
    <property type="nucleotide sequence ID" value="NZ_RSEB01000001.1"/>
</dbReference>
<dbReference type="PANTHER" id="PTHR30532">
    <property type="entry name" value="IRON III DICITRATE-BINDING PERIPLASMIC PROTEIN"/>
    <property type="match status" value="1"/>
</dbReference>
<dbReference type="InterPro" id="IPR006311">
    <property type="entry name" value="TAT_signal"/>
</dbReference>